<keyword evidence="5" id="KW-1185">Reference proteome</keyword>
<evidence type="ECO:0000259" key="3">
    <source>
        <dbReference type="PROSITE" id="PS51180"/>
    </source>
</evidence>
<evidence type="ECO:0000256" key="1">
    <source>
        <dbReference type="SAM" id="Coils"/>
    </source>
</evidence>
<dbReference type="InterPro" id="IPR038499">
    <property type="entry name" value="BRO1_sf"/>
</dbReference>
<dbReference type="Pfam" id="PF03097">
    <property type="entry name" value="BRO1"/>
    <property type="match status" value="1"/>
</dbReference>
<dbReference type="SMART" id="SM01041">
    <property type="entry name" value="BRO1"/>
    <property type="match status" value="1"/>
</dbReference>
<dbReference type="PANTHER" id="PTHR23030">
    <property type="entry name" value="PCD6 INTERACTING PROTEIN-RELATED"/>
    <property type="match status" value="1"/>
</dbReference>
<feature type="coiled-coil region" evidence="1">
    <location>
        <begin position="611"/>
        <end position="641"/>
    </location>
</feature>
<dbReference type="GO" id="GO:0005768">
    <property type="term" value="C:endosome"/>
    <property type="evidence" value="ECO:0007669"/>
    <property type="project" value="TreeGrafter"/>
</dbReference>
<reference evidence="4 5" key="1">
    <citation type="submission" date="2021-06" db="EMBL/GenBank/DDBJ databases">
        <title>Caerostris darwini draft genome.</title>
        <authorList>
            <person name="Kono N."/>
            <person name="Arakawa K."/>
        </authorList>
    </citation>
    <scope>NUCLEOTIDE SEQUENCE [LARGE SCALE GENOMIC DNA]</scope>
</reference>
<dbReference type="Pfam" id="PF13949">
    <property type="entry name" value="ALIX_LYPXL_bnd"/>
    <property type="match status" value="1"/>
</dbReference>
<name>A0AAV4UXK2_9ARAC</name>
<evidence type="ECO:0000313" key="4">
    <source>
        <dbReference type="EMBL" id="GIY62373.1"/>
    </source>
</evidence>
<feature type="region of interest" description="Disordered" evidence="2">
    <location>
        <begin position="795"/>
        <end position="849"/>
    </location>
</feature>
<accession>A0AAV4UXK2</accession>
<dbReference type="PROSITE" id="PS51180">
    <property type="entry name" value="BRO1"/>
    <property type="match status" value="1"/>
</dbReference>
<dbReference type="PANTHER" id="PTHR23030:SF39">
    <property type="entry name" value="PROGRAMMED CELL DEATH 6-INTERACTING PROTEIN"/>
    <property type="match status" value="1"/>
</dbReference>
<dbReference type="CDD" id="cd09240">
    <property type="entry name" value="BRO1_Alix"/>
    <property type="match status" value="1"/>
</dbReference>
<dbReference type="Gene3D" id="1.20.120.560">
    <property type="entry name" value="alix/aip1 in complex with the ypdl late domain"/>
    <property type="match status" value="1"/>
</dbReference>
<gene>
    <name evidence="4" type="primary">pdcd6ip</name>
    <name evidence="4" type="ORF">CDAR_50201</name>
</gene>
<dbReference type="EMBL" id="BPLQ01012086">
    <property type="protein sequence ID" value="GIY62373.1"/>
    <property type="molecule type" value="Genomic_DNA"/>
</dbReference>
<feature type="domain" description="BRO1" evidence="3">
    <location>
        <begin position="3"/>
        <end position="394"/>
    </location>
</feature>
<proteinExistence type="predicted"/>
<evidence type="ECO:0000313" key="5">
    <source>
        <dbReference type="Proteomes" id="UP001054837"/>
    </source>
</evidence>
<organism evidence="4 5">
    <name type="scientific">Caerostris darwini</name>
    <dbReference type="NCBI Taxonomy" id="1538125"/>
    <lineage>
        <taxon>Eukaryota</taxon>
        <taxon>Metazoa</taxon>
        <taxon>Ecdysozoa</taxon>
        <taxon>Arthropoda</taxon>
        <taxon>Chelicerata</taxon>
        <taxon>Arachnida</taxon>
        <taxon>Araneae</taxon>
        <taxon>Araneomorphae</taxon>
        <taxon>Entelegynae</taxon>
        <taxon>Araneoidea</taxon>
        <taxon>Araneidae</taxon>
        <taxon>Caerostris</taxon>
    </lineage>
</organism>
<keyword evidence="1" id="KW-0175">Coiled coil</keyword>
<feature type="coiled-coil region" evidence="1">
    <location>
        <begin position="551"/>
        <end position="578"/>
    </location>
</feature>
<dbReference type="Proteomes" id="UP001054837">
    <property type="component" value="Unassembled WGS sequence"/>
</dbReference>
<feature type="region of interest" description="Disordered" evidence="2">
    <location>
        <begin position="717"/>
        <end position="781"/>
    </location>
</feature>
<comment type="caution">
    <text evidence="4">The sequence shown here is derived from an EMBL/GenBank/DDBJ whole genome shotgun (WGS) entry which is preliminary data.</text>
</comment>
<dbReference type="FunFam" id="1.25.40.280:FF:000001">
    <property type="entry name" value="programmed cell death 6-interacting protein-like isoform X1"/>
    <property type="match status" value="1"/>
</dbReference>
<protein>
    <submittedName>
        <fullName evidence="4">Programmed cell death 6-interacting protein</fullName>
    </submittedName>
</protein>
<evidence type="ECO:0000256" key="2">
    <source>
        <dbReference type="SAM" id="MobiDB-lite"/>
    </source>
</evidence>
<dbReference type="Gene3D" id="1.25.40.280">
    <property type="entry name" value="alix/aip1 like domains"/>
    <property type="match status" value="1"/>
</dbReference>
<dbReference type="Gene3D" id="1.20.140.50">
    <property type="entry name" value="alix/aip1 like domains"/>
    <property type="match status" value="1"/>
</dbReference>
<feature type="compositionally biased region" description="Low complexity" evidence="2">
    <location>
        <begin position="809"/>
        <end position="849"/>
    </location>
</feature>
<dbReference type="AlphaFoldDB" id="A0AAV4UXK2"/>
<dbReference type="InterPro" id="IPR025304">
    <property type="entry name" value="ALIX_V_dom"/>
</dbReference>
<sequence length="849" mass="94788">MTNFVAIPLKKTSEIDLVKPFKNVFSSFCVAADEPVNYDEALNELNKLRMNSTWRTLDKHENSLDVMTRYYDQINFLDAKCPGVEFNVSFKWKDAFDKGNFFMGSASLSLQTISYEKICILFNIGAMQSQVAYSHITDARTDEGLKLAAKYFQMASGTFQTLKSLAVPPVIDEPTPDLRADTITALQALMLAQAQESFFLKATADNMKDGIVAKIASRAEELYTDALKAMQKESVVHLWDREWVPLVASKQAGFLALAEYYQSLVCKSKKEIGEEIARLQKAIEAMKTAESKGILTPDFKDYLPRITHNFDEVKKDNDFIYHARIPDAKSLPPLGKAALAKPIMPGDKMNPNSQDMFTALLPIAVQQAASAFDLRKMEIVNREKEKMQSETQMLNGILASLNLPAALEDTSGNSLPQSLKDKAQAVKDKGGMEVVQQLLNDLPSLHQRNDEILEECGKMLRDEEDSDSELRSKFGSQWVRTPSAKLNAPLKNNLSKYAQMVSTAHSADSIVQDKYEKHKDKIALLCLPEEQLTADLPTGSPVAACPSVDHLKALMRNVESLKSEREMLMGELESAAIDMKAKFLAALSTEGNVNEQALSMETLEQVYGPLQKRIQENLSKQEKLLNEVQIANNEFSKEKNNSSSASKREALLCELAAAHDAYMELLGNLQEGSQFYNNLTEILVNFQNKINDFCFARKTEKEEVVKDLQKDIVTAANQPTPLAPPHHNAAAQKPARPPPPKVGGDSSASAPPPHNWNYPPTSQPMPQQQPQQQTAYPPYPAYAYPYPPVPTAYNPYGQIIAPPFPPAPGYQGQPTYHGGYPYPQQQQQQHQPPAGNYPYPQQQYRPWQQ</sequence>
<dbReference type="GO" id="GO:0000281">
    <property type="term" value="P:mitotic cytokinesis"/>
    <property type="evidence" value="ECO:0007669"/>
    <property type="project" value="TreeGrafter"/>
</dbReference>
<dbReference type="InterPro" id="IPR004328">
    <property type="entry name" value="BRO1_dom"/>
</dbReference>
<feature type="compositionally biased region" description="Low complexity" evidence="2">
    <location>
        <begin position="758"/>
        <end position="776"/>
    </location>
</feature>